<dbReference type="GO" id="GO:0047280">
    <property type="term" value="F:nicotinamide phosphoribosyltransferase activity"/>
    <property type="evidence" value="ECO:0007669"/>
    <property type="project" value="UniProtKB-ARBA"/>
</dbReference>
<evidence type="ECO:0000259" key="11">
    <source>
        <dbReference type="Pfam" id="PF17767"/>
    </source>
</evidence>
<dbReference type="InterPro" id="IPR006405">
    <property type="entry name" value="Nic_PRibTrfase_pncB"/>
</dbReference>
<reference evidence="12" key="1">
    <citation type="submission" date="2015-04" db="EMBL/GenBank/DDBJ databases">
        <authorList>
            <person name="Syromyatnikov M.Y."/>
            <person name="Popov V.N."/>
        </authorList>
    </citation>
    <scope>NUCLEOTIDE SEQUENCE</scope>
    <source>
        <strain evidence="12">MO-1</strain>
    </source>
</reference>
<dbReference type="InterPro" id="IPR036068">
    <property type="entry name" value="Nicotinate_pribotase-like_C"/>
</dbReference>
<evidence type="ECO:0000256" key="9">
    <source>
        <dbReference type="RuleBase" id="RU365100"/>
    </source>
</evidence>
<comment type="PTM">
    <text evidence="9">Transiently phosphorylated on a His residue during the reaction cycle. Phosphorylation strongly increases the affinity for substrates and increases the rate of nicotinate D-ribonucleotide production. Dephosphorylation regenerates the low-affinity form of the enzyme, leading to product release.</text>
</comment>
<dbReference type="GO" id="GO:0005829">
    <property type="term" value="C:cytosol"/>
    <property type="evidence" value="ECO:0007669"/>
    <property type="project" value="TreeGrafter"/>
</dbReference>
<proteinExistence type="inferred from homology"/>
<evidence type="ECO:0000256" key="3">
    <source>
        <dbReference type="ARBA" id="ARBA00013236"/>
    </source>
</evidence>
<evidence type="ECO:0000259" key="10">
    <source>
        <dbReference type="Pfam" id="PF04095"/>
    </source>
</evidence>
<dbReference type="EC" id="6.3.4.21" evidence="3 9"/>
<dbReference type="CDD" id="cd01570">
    <property type="entry name" value="NAPRTase_A"/>
    <property type="match status" value="1"/>
</dbReference>
<evidence type="ECO:0000256" key="8">
    <source>
        <dbReference type="ARBA" id="ARBA00048668"/>
    </source>
</evidence>
<dbReference type="SUPFAM" id="SSF54675">
    <property type="entry name" value="Nicotinate/Quinolinate PRTase N-terminal domain-like"/>
    <property type="match status" value="1"/>
</dbReference>
<dbReference type="PANTHER" id="PTHR11098:SF1">
    <property type="entry name" value="NICOTINATE PHOSPHORIBOSYLTRANSFERASE"/>
    <property type="match status" value="1"/>
</dbReference>
<sequence length="451" mass="49259">MMAGQRGHHTSLLTDLYQLTMLQSYWLEGMEGEAVYDMTIRRLPEQRNFLVAAGVESAIELLEALRFTPEDIDYLAGLGHFQDAFLQWLGEFRFTGDLYALPEGSIFFPPTPIVQVVAPLPQAQLVETALMNQIHFQSAIASKAARVHIAAGGKPVMEFGLRRCYGADAGLQASRSAYLGGTSITSNVAAAAHYGIPLSGTMAHAFIMSHTSELEAFRAYQKLYPTGALLVDTYDTLEGVRNLIRLRDERPNDFQIKAIRLDSGDLAELARQSRLLLDQAGLPEVKIYVSGGLDETSVAELEATGAPIDAYAVGTSLGVCADAPSMECAYKCALFDGRPLMKMAPGKRSYPGHKQLYRQRQADGTLKLDQLELAGQTEPVGTPQLQKMMAGGQRCVEASSGTLEAARNRFMEQLSGLPPELRSLQPAKQPWQVEIGPALNLAVEQLLQQAR</sequence>
<dbReference type="Pfam" id="PF17767">
    <property type="entry name" value="NAPRTase_N"/>
    <property type="match status" value="1"/>
</dbReference>
<protein>
    <recommendedName>
        <fullName evidence="3 9">Nicotinate phosphoribosyltransferase</fullName>
        <ecNumber evidence="3 9">6.3.4.21</ecNumber>
    </recommendedName>
</protein>
<comment type="catalytic activity">
    <reaction evidence="8 9">
        <text>5-phospho-alpha-D-ribose 1-diphosphate + nicotinate + ATP + H2O = nicotinate beta-D-ribonucleotide + ADP + phosphate + diphosphate</text>
        <dbReference type="Rhea" id="RHEA:36163"/>
        <dbReference type="ChEBI" id="CHEBI:15377"/>
        <dbReference type="ChEBI" id="CHEBI:30616"/>
        <dbReference type="ChEBI" id="CHEBI:32544"/>
        <dbReference type="ChEBI" id="CHEBI:33019"/>
        <dbReference type="ChEBI" id="CHEBI:43474"/>
        <dbReference type="ChEBI" id="CHEBI:57502"/>
        <dbReference type="ChEBI" id="CHEBI:58017"/>
        <dbReference type="ChEBI" id="CHEBI:456216"/>
        <dbReference type="EC" id="6.3.4.21"/>
    </reaction>
</comment>
<dbReference type="AlphaFoldDB" id="A0A1S7LF75"/>
<dbReference type="EMBL" id="LO017727">
    <property type="protein sequence ID" value="CRH04611.1"/>
    <property type="molecule type" value="Genomic_DNA"/>
</dbReference>
<evidence type="ECO:0000256" key="6">
    <source>
        <dbReference type="ARBA" id="ARBA00022642"/>
    </source>
</evidence>
<gene>
    <name evidence="12" type="primary">pncB</name>
    <name evidence="12" type="ORF">MAGMO_0399</name>
</gene>
<dbReference type="PIRSF" id="PIRSF000484">
    <property type="entry name" value="NAPRT"/>
    <property type="match status" value="1"/>
</dbReference>
<dbReference type="Gene3D" id="3.20.140.10">
    <property type="entry name" value="nicotinate phosphoribosyltransferase"/>
    <property type="match status" value="1"/>
</dbReference>
<dbReference type="InterPro" id="IPR007229">
    <property type="entry name" value="Nic_PRibTrfase-Fam"/>
</dbReference>
<comment type="function">
    <text evidence="9">Catalyzes the first step in the biosynthesis of NAD from nicotinic acid, the ATP-dependent synthesis of beta-nicotinate D-ribonucleotide from nicotinate and 5-phospho-D-ribose 1-phosphate.</text>
</comment>
<keyword evidence="7 9" id="KW-0808">Transferase</keyword>
<keyword evidence="12" id="KW-0328">Glycosyltransferase</keyword>
<dbReference type="Pfam" id="PF04095">
    <property type="entry name" value="NAPRTase"/>
    <property type="match status" value="1"/>
</dbReference>
<evidence type="ECO:0000256" key="1">
    <source>
        <dbReference type="ARBA" id="ARBA00004952"/>
    </source>
</evidence>
<dbReference type="UniPathway" id="UPA00253">
    <property type="reaction ID" value="UER00457"/>
</dbReference>
<name>A0A1S7LF75_MAGMO</name>
<evidence type="ECO:0000256" key="2">
    <source>
        <dbReference type="ARBA" id="ARBA00010897"/>
    </source>
</evidence>
<evidence type="ECO:0000256" key="5">
    <source>
        <dbReference type="ARBA" id="ARBA00022598"/>
    </source>
</evidence>
<dbReference type="SUPFAM" id="SSF51690">
    <property type="entry name" value="Nicotinate/Quinolinate PRTase C-terminal domain-like"/>
    <property type="match status" value="1"/>
</dbReference>
<keyword evidence="4" id="KW-0597">Phosphoprotein</keyword>
<feature type="domain" description="Nicotinate phosphoribosyltransferase N-terminal" evidence="11">
    <location>
        <begin position="12"/>
        <end position="134"/>
    </location>
</feature>
<dbReference type="NCBIfam" id="NF009131">
    <property type="entry name" value="PRK12484.1"/>
    <property type="match status" value="1"/>
</dbReference>
<keyword evidence="5 9" id="KW-0436">Ligase</keyword>
<keyword evidence="6 9" id="KW-0662">Pyridine nucleotide biosynthesis</keyword>
<feature type="domain" description="Nicotinate/nicotinamide phosphoribosyltransferase" evidence="10">
    <location>
        <begin position="156"/>
        <end position="270"/>
    </location>
</feature>
<evidence type="ECO:0000256" key="4">
    <source>
        <dbReference type="ARBA" id="ARBA00022553"/>
    </source>
</evidence>
<evidence type="ECO:0000256" key="7">
    <source>
        <dbReference type="ARBA" id="ARBA00022679"/>
    </source>
</evidence>
<accession>A0A1S7LF75</accession>
<dbReference type="NCBIfam" id="TIGR01513">
    <property type="entry name" value="NAPRTase_put"/>
    <property type="match status" value="1"/>
</dbReference>
<dbReference type="PANTHER" id="PTHR11098">
    <property type="entry name" value="NICOTINATE PHOSPHORIBOSYLTRANSFERASE"/>
    <property type="match status" value="1"/>
</dbReference>
<dbReference type="InterPro" id="IPR013785">
    <property type="entry name" value="Aldolase_TIM"/>
</dbReference>
<dbReference type="InterPro" id="IPR041525">
    <property type="entry name" value="N/Namide_PRibTrfase"/>
</dbReference>
<dbReference type="InterPro" id="IPR040727">
    <property type="entry name" value="NAPRTase_N"/>
</dbReference>
<dbReference type="FunFam" id="3.20.20.70:FF:000076">
    <property type="entry name" value="Nicotinate phosphoribosyltransferase"/>
    <property type="match status" value="1"/>
</dbReference>
<dbReference type="Gene3D" id="3.20.20.70">
    <property type="entry name" value="Aldolase class I"/>
    <property type="match status" value="1"/>
</dbReference>
<organism evidence="12">
    <name type="scientific">Magnetococcus massalia (strain MO-1)</name>
    <dbReference type="NCBI Taxonomy" id="451514"/>
    <lineage>
        <taxon>Bacteria</taxon>
        <taxon>Pseudomonadati</taxon>
        <taxon>Pseudomonadota</taxon>
        <taxon>Magnetococcia</taxon>
        <taxon>Magnetococcales</taxon>
        <taxon>Magnetococcaceae</taxon>
        <taxon>Magnetococcus</taxon>
    </lineage>
</organism>
<dbReference type="GO" id="GO:0034355">
    <property type="term" value="P:NAD+ biosynthetic process via the salvage pathway"/>
    <property type="evidence" value="ECO:0007669"/>
    <property type="project" value="TreeGrafter"/>
</dbReference>
<dbReference type="NCBIfam" id="NF006696">
    <property type="entry name" value="PRK09243.1-3"/>
    <property type="match status" value="1"/>
</dbReference>
<comment type="pathway">
    <text evidence="1 9">Cofactor biosynthesis; NAD(+) biosynthesis; nicotinate D-ribonucleotide from nicotinate: step 1/1.</text>
</comment>
<dbReference type="GO" id="GO:0004516">
    <property type="term" value="F:nicotinate phosphoribosyltransferase activity"/>
    <property type="evidence" value="ECO:0007669"/>
    <property type="project" value="UniProtKB-UniRule"/>
</dbReference>
<evidence type="ECO:0000313" key="12">
    <source>
        <dbReference type="EMBL" id="CRH04611.1"/>
    </source>
</evidence>
<comment type="similarity">
    <text evidence="2 9">Belongs to the NAPRTase family.</text>
</comment>